<proteinExistence type="predicted"/>
<organism evidence="1">
    <name type="scientific">Haloferax sp. CBA1149</name>
    <dbReference type="NCBI Taxonomy" id="2650753"/>
    <lineage>
        <taxon>Archaea</taxon>
        <taxon>Methanobacteriati</taxon>
        <taxon>Methanobacteriota</taxon>
        <taxon>Stenosarchaea group</taxon>
        <taxon>Halobacteria</taxon>
        <taxon>Halobacteriales</taxon>
        <taxon>Haloferacaceae</taxon>
        <taxon>Haloferax</taxon>
    </lineage>
</organism>
<comment type="caution">
    <text evidence="1">The sequence shown here is derived from an EMBL/GenBank/DDBJ whole genome shotgun (WGS) entry which is preliminary data.</text>
</comment>
<gene>
    <name evidence="1" type="ORF">Hfx1149_14620</name>
</gene>
<dbReference type="AlphaFoldDB" id="A0A643JVQ2"/>
<protein>
    <submittedName>
        <fullName evidence="1">Uncharacterized protein</fullName>
    </submittedName>
</protein>
<dbReference type="RefSeq" id="WP_151139476.1">
    <property type="nucleotide sequence ID" value="NZ_VZUS01000003.1"/>
</dbReference>
<sequence length="69" mass="6860">MVDLDLDAEMAATIGAAVGSINYGATELLGTNYMADLLGSNVGIGYIAVGAAGVVVVTDHLGVTEVFDG</sequence>
<reference evidence="1" key="1">
    <citation type="submission" date="2019-09" db="EMBL/GenBank/DDBJ databases">
        <title>Genomic analysis of Haloferax sp. CBA1149.</title>
        <authorList>
            <person name="Roh S.W."/>
        </authorList>
    </citation>
    <scope>NUCLEOTIDE SEQUENCE</scope>
    <source>
        <strain evidence="1">CBA1149</strain>
    </source>
</reference>
<dbReference type="EMBL" id="VZUS01000003">
    <property type="protein sequence ID" value="KAB1185667.1"/>
    <property type="molecule type" value="Genomic_DNA"/>
</dbReference>
<name>A0A643JVQ2_9EURY</name>
<evidence type="ECO:0000313" key="1">
    <source>
        <dbReference type="EMBL" id="KAB1185667.1"/>
    </source>
</evidence>
<accession>A0A643JVQ2</accession>